<dbReference type="Pfam" id="PF05137">
    <property type="entry name" value="PilN"/>
    <property type="match status" value="1"/>
</dbReference>
<gene>
    <name evidence="2" type="ORF">AACH11_17535</name>
</gene>
<name>A0ABU9BD92_9BURK</name>
<accession>A0ABU9BD92</accession>
<dbReference type="Proteomes" id="UP001368500">
    <property type="component" value="Unassembled WGS sequence"/>
</dbReference>
<comment type="caution">
    <text evidence="2">The sequence shown here is derived from an EMBL/GenBank/DDBJ whole genome shotgun (WGS) entry which is preliminary data.</text>
</comment>
<dbReference type="EMBL" id="JBBUTF010000016">
    <property type="protein sequence ID" value="MEK8027771.1"/>
    <property type="molecule type" value="Genomic_DNA"/>
</dbReference>
<feature type="compositionally biased region" description="Low complexity" evidence="1">
    <location>
        <begin position="334"/>
        <end position="343"/>
    </location>
</feature>
<protein>
    <submittedName>
        <fullName evidence="2">PilN domain-containing protein</fullName>
    </submittedName>
</protein>
<evidence type="ECO:0000313" key="2">
    <source>
        <dbReference type="EMBL" id="MEK8027771.1"/>
    </source>
</evidence>
<proteinExistence type="predicted"/>
<dbReference type="InterPro" id="IPR007813">
    <property type="entry name" value="PilN"/>
</dbReference>
<feature type="compositionally biased region" description="Polar residues" evidence="1">
    <location>
        <begin position="323"/>
        <end position="332"/>
    </location>
</feature>
<sequence>MPQQLNLQDLRFVPRPLPCSARQVALGAALFLLTLGVSGQLLRLGASRDEAQARDIATKLEPMRQQIAALGRAVAPPPAASATAAAAPSPALNSLQTREQAQQRVLQLLRSGIAGQGDGHAETLAALARQANAHVWITGLHVGEDGGEVELRGNMTETARFADYLKRLNAEPRFRGRPFSQLRMSAQAGDATAAESQARSAPEAAPGLTVFTLTSTQRARITPPAAELPVHKATAPATQAASAAARAGGIAAAVAPDTTTADPVKVALRPAGRPAGTPVADRVDAARRPGQRRHELQETVPPHELQRLQQQALLARVTQTQTPGQSPVQTPGQAPAAAAAPAPEIRRLAQAGPADARRGDQP</sequence>
<evidence type="ECO:0000256" key="1">
    <source>
        <dbReference type="SAM" id="MobiDB-lite"/>
    </source>
</evidence>
<feature type="compositionally biased region" description="Basic and acidic residues" evidence="1">
    <location>
        <begin position="281"/>
        <end position="297"/>
    </location>
</feature>
<reference evidence="2 3" key="1">
    <citation type="submission" date="2024-04" db="EMBL/GenBank/DDBJ databases">
        <title>Novel species of the genus Ideonella isolated from streams.</title>
        <authorList>
            <person name="Lu H."/>
        </authorList>
    </citation>
    <scope>NUCLEOTIDE SEQUENCE [LARGE SCALE GENOMIC DNA]</scope>
    <source>
        <strain evidence="2 3">BYS139W</strain>
    </source>
</reference>
<feature type="compositionally biased region" description="Low complexity" evidence="1">
    <location>
        <begin position="307"/>
        <end position="322"/>
    </location>
</feature>
<dbReference type="RefSeq" id="WP_341375552.1">
    <property type="nucleotide sequence ID" value="NZ_JBBUTF010000016.1"/>
</dbReference>
<evidence type="ECO:0000313" key="3">
    <source>
        <dbReference type="Proteomes" id="UP001368500"/>
    </source>
</evidence>
<feature type="region of interest" description="Disordered" evidence="1">
    <location>
        <begin position="269"/>
        <end position="362"/>
    </location>
</feature>
<keyword evidence="3" id="KW-1185">Reference proteome</keyword>
<organism evidence="2 3">
    <name type="scientific">Pseudaquabacterium rugosum</name>
    <dbReference type="NCBI Taxonomy" id="2984194"/>
    <lineage>
        <taxon>Bacteria</taxon>
        <taxon>Pseudomonadati</taxon>
        <taxon>Pseudomonadota</taxon>
        <taxon>Betaproteobacteria</taxon>
        <taxon>Burkholderiales</taxon>
        <taxon>Sphaerotilaceae</taxon>
        <taxon>Pseudaquabacterium</taxon>
    </lineage>
</organism>